<dbReference type="PANTHER" id="PTHR31104">
    <property type="entry name" value="PEPTIDE-N4-(N-ACETYL-BETA-GLUCOSAMINYL)ASPARAGINE AMIDASE A PROTEIN"/>
    <property type="match status" value="1"/>
</dbReference>
<protein>
    <recommendedName>
        <fullName evidence="2">Peptide N-acetyl-beta-D-glucosaminyl asparaginase amidase A N-terminal domain-containing protein</fullName>
    </recommendedName>
</protein>
<keyword evidence="4" id="KW-1185">Reference proteome</keyword>
<feature type="signal peptide" evidence="1">
    <location>
        <begin position="1"/>
        <end position="26"/>
    </location>
</feature>
<dbReference type="RefSeq" id="WP_309263025.1">
    <property type="nucleotide sequence ID" value="NZ_JARUHG010000004.1"/>
</dbReference>
<accession>A0ABU1CG05</accession>
<dbReference type="InterPro" id="IPR021102">
    <property type="entry name" value="PNGase_A"/>
</dbReference>
<evidence type="ECO:0000256" key="1">
    <source>
        <dbReference type="SAM" id="SignalP"/>
    </source>
</evidence>
<keyword evidence="1" id="KW-0732">Signal</keyword>
<gene>
    <name evidence="3" type="ORF">P8609_13020</name>
</gene>
<name>A0ABU1CG05_9GAMM</name>
<evidence type="ECO:0000313" key="3">
    <source>
        <dbReference type="EMBL" id="MDR0183881.1"/>
    </source>
</evidence>
<comment type="caution">
    <text evidence="3">The sequence shown here is derived from an EMBL/GenBank/DDBJ whole genome shotgun (WGS) entry which is preliminary data.</text>
</comment>
<organism evidence="3 4">
    <name type="scientific">Lysobacter arvi</name>
    <dbReference type="NCBI Taxonomy" id="3038776"/>
    <lineage>
        <taxon>Bacteria</taxon>
        <taxon>Pseudomonadati</taxon>
        <taxon>Pseudomonadota</taxon>
        <taxon>Gammaproteobacteria</taxon>
        <taxon>Lysobacterales</taxon>
        <taxon>Lysobacteraceae</taxon>
        <taxon>Lysobacter</taxon>
    </lineage>
</organism>
<dbReference type="Pfam" id="PF12222">
    <property type="entry name" value="PNGaseA"/>
    <property type="match status" value="1"/>
</dbReference>
<dbReference type="Proteomes" id="UP001233535">
    <property type="component" value="Unassembled WGS sequence"/>
</dbReference>
<proteinExistence type="predicted"/>
<evidence type="ECO:0000259" key="2">
    <source>
        <dbReference type="Pfam" id="PF12222"/>
    </source>
</evidence>
<evidence type="ECO:0000313" key="4">
    <source>
        <dbReference type="Proteomes" id="UP001233535"/>
    </source>
</evidence>
<dbReference type="EMBL" id="JARUHG010000004">
    <property type="protein sequence ID" value="MDR0183881.1"/>
    <property type="molecule type" value="Genomic_DNA"/>
</dbReference>
<feature type="domain" description="Peptide N-acetyl-beta-D-glucosaminyl asparaginase amidase A N-terminal" evidence="2">
    <location>
        <begin position="303"/>
        <end position="381"/>
    </location>
</feature>
<sequence>MKNASRIASSAVVVGLLATIVISVHAAQSRHAQGTAGRAVSGDRVWAFASSDRAAIAPAASPASASAANAGDVVTVVPDVPRPPGTPCEVQLLQDVEMDSIGIAWFDGEGVFPYAPPAACPGPWAKVVLKMSLRSDSTNSYLDGFMYASLWLDGIPLYSGGAQDHRGPTQWNIERDLTDYTAHLMAPRDGTLRIDGTPRYGPNFSSPYYVSATMQFYPATATHPAPRVPDEVHDLSNPPLPRNIERAYLDVMTHPNLGNDLFWFTCVPDSAMAAFPELANRLAIGPNRFGLEGDPPPQGCKGGAFREAQITIDGQPAGVAPVFPRVYPYFNVYWHTTRMTEPAPPPQALNLVPYRVDLTPFAALLSDGAPHRIGIQIAGLGELYGLSSLGALLIYRDPDTAQVTGQVTRNTLAGRPPAPTVTSTLSRNAAGEVSGEVRTTSVRSYAIEGYIDTSRGRIRSTVERNVRLENVLLPYSLDPPGVEGDAYRLGVDHETSVTGVSRRYLGGQLVAEDREVTRYPLMLDYALGSVDLQQRFVQQTERWRPNTGRHLTRLNHEVGLTLAIDQDGQPTRWSGQHDYSFRDSQGSCYRAGLSTQGGTVIGTVAGVNCTGGANRLFWASHPDGSPDSLGWAER</sequence>
<feature type="chain" id="PRO_5046628412" description="Peptide N-acetyl-beta-D-glucosaminyl asparaginase amidase A N-terminal domain-containing protein" evidence="1">
    <location>
        <begin position="27"/>
        <end position="634"/>
    </location>
</feature>
<dbReference type="InterPro" id="IPR056948">
    <property type="entry name" value="PNGaseA_N"/>
</dbReference>
<reference evidence="3 4" key="1">
    <citation type="submission" date="2023-04" db="EMBL/GenBank/DDBJ databases">
        <title>Lysobacter sp. strain UC isolated from soil sample.</title>
        <authorList>
            <person name="Choksket S."/>
            <person name="Harshvardhan F."/>
            <person name="Rana R."/>
            <person name="Patil P.B."/>
            <person name="Korpole S."/>
        </authorList>
    </citation>
    <scope>NUCLEOTIDE SEQUENCE [LARGE SCALE GENOMIC DNA]</scope>
    <source>
        <strain evidence="3 4">UC</strain>
    </source>
</reference>